<evidence type="ECO:0000259" key="1">
    <source>
        <dbReference type="Pfam" id="PF04992"/>
    </source>
</evidence>
<gene>
    <name evidence="2" type="ORF">DPMN_132054</name>
</gene>
<dbReference type="InterPro" id="IPR007075">
    <property type="entry name" value="RNA_pol_Rpb1_6"/>
</dbReference>
<name>A0A9D4FVE1_DREPO</name>
<reference evidence="2" key="2">
    <citation type="submission" date="2020-11" db="EMBL/GenBank/DDBJ databases">
        <authorList>
            <person name="McCartney M.A."/>
            <person name="Auch B."/>
            <person name="Kono T."/>
            <person name="Mallez S."/>
            <person name="Becker A."/>
            <person name="Gohl D.M."/>
            <person name="Silverstein K.A.T."/>
            <person name="Koren S."/>
            <person name="Bechman K.B."/>
            <person name="Herman A."/>
            <person name="Abrahante J.E."/>
            <person name="Garbe J."/>
        </authorList>
    </citation>
    <scope>NUCLEOTIDE SEQUENCE</scope>
    <source>
        <strain evidence="2">Duluth1</strain>
        <tissue evidence="2">Whole animal</tissue>
    </source>
</reference>
<accession>A0A9D4FVE1</accession>
<dbReference type="GO" id="GO:0003899">
    <property type="term" value="F:DNA-directed RNA polymerase activity"/>
    <property type="evidence" value="ECO:0007669"/>
    <property type="project" value="InterPro"/>
</dbReference>
<keyword evidence="3" id="KW-1185">Reference proteome</keyword>
<proteinExistence type="predicted"/>
<dbReference type="SUPFAM" id="SSF64484">
    <property type="entry name" value="beta and beta-prime subunits of DNA dependent RNA-polymerase"/>
    <property type="match status" value="1"/>
</dbReference>
<protein>
    <recommendedName>
        <fullName evidence="1">RNA polymerase Rpb1 domain-containing protein</fullName>
    </recommendedName>
</protein>
<dbReference type="GO" id="GO:0006351">
    <property type="term" value="P:DNA-templated transcription"/>
    <property type="evidence" value="ECO:0007669"/>
    <property type="project" value="InterPro"/>
</dbReference>
<dbReference type="EMBL" id="JAIWYP010000006">
    <property type="protein sequence ID" value="KAH3803786.1"/>
    <property type="molecule type" value="Genomic_DNA"/>
</dbReference>
<evidence type="ECO:0000313" key="2">
    <source>
        <dbReference type="EMBL" id="KAH3803786.1"/>
    </source>
</evidence>
<reference evidence="2" key="1">
    <citation type="journal article" date="2019" name="bioRxiv">
        <title>The Genome of the Zebra Mussel, Dreissena polymorpha: A Resource for Invasive Species Research.</title>
        <authorList>
            <person name="McCartney M.A."/>
            <person name="Auch B."/>
            <person name="Kono T."/>
            <person name="Mallez S."/>
            <person name="Zhang Y."/>
            <person name="Obille A."/>
            <person name="Becker A."/>
            <person name="Abrahante J.E."/>
            <person name="Garbe J."/>
            <person name="Badalamenti J.P."/>
            <person name="Herman A."/>
            <person name="Mangelson H."/>
            <person name="Liachko I."/>
            <person name="Sullivan S."/>
            <person name="Sone E.D."/>
            <person name="Koren S."/>
            <person name="Silverstein K.A.T."/>
            <person name="Beckman K.B."/>
            <person name="Gohl D.M."/>
        </authorList>
    </citation>
    <scope>NUCLEOTIDE SEQUENCE</scope>
    <source>
        <strain evidence="2">Duluth1</strain>
        <tissue evidence="2">Whole animal</tissue>
    </source>
</reference>
<dbReference type="AlphaFoldDB" id="A0A9D4FVE1"/>
<evidence type="ECO:0000313" key="3">
    <source>
        <dbReference type="Proteomes" id="UP000828390"/>
    </source>
</evidence>
<feature type="domain" description="RNA polymerase Rpb1" evidence="1">
    <location>
        <begin position="7"/>
        <end position="89"/>
    </location>
</feature>
<sequence length="91" mass="10553">MLTFYRQLKKSLTEDVVRDLLSDANCLSEIEQELEQLVDDRNAIRQIFPSGDSKIVLPCNLQRMIWNAHKIFKINKRSLTDIHPTKIIDGA</sequence>
<organism evidence="2 3">
    <name type="scientific">Dreissena polymorpha</name>
    <name type="common">Zebra mussel</name>
    <name type="synonym">Mytilus polymorpha</name>
    <dbReference type="NCBI Taxonomy" id="45954"/>
    <lineage>
        <taxon>Eukaryota</taxon>
        <taxon>Metazoa</taxon>
        <taxon>Spiralia</taxon>
        <taxon>Lophotrochozoa</taxon>
        <taxon>Mollusca</taxon>
        <taxon>Bivalvia</taxon>
        <taxon>Autobranchia</taxon>
        <taxon>Heteroconchia</taxon>
        <taxon>Euheterodonta</taxon>
        <taxon>Imparidentia</taxon>
        <taxon>Neoheterodontei</taxon>
        <taxon>Myida</taxon>
        <taxon>Dreissenoidea</taxon>
        <taxon>Dreissenidae</taxon>
        <taxon>Dreissena</taxon>
    </lineage>
</organism>
<dbReference type="Pfam" id="PF04992">
    <property type="entry name" value="RNA_pol_Rpb1_6"/>
    <property type="match status" value="1"/>
</dbReference>
<dbReference type="Proteomes" id="UP000828390">
    <property type="component" value="Unassembled WGS sequence"/>
</dbReference>
<comment type="caution">
    <text evidence="2">The sequence shown here is derived from an EMBL/GenBank/DDBJ whole genome shotgun (WGS) entry which is preliminary data.</text>
</comment>
<dbReference type="GO" id="GO:0003677">
    <property type="term" value="F:DNA binding"/>
    <property type="evidence" value="ECO:0007669"/>
    <property type="project" value="InterPro"/>
</dbReference>